<dbReference type="GO" id="GO:0005978">
    <property type="term" value="P:glycogen biosynthetic process"/>
    <property type="evidence" value="ECO:0007669"/>
    <property type="project" value="UniProtKB-KW"/>
</dbReference>
<dbReference type="Proteomes" id="UP000324351">
    <property type="component" value="Unassembled WGS sequence"/>
</dbReference>
<sequence>MDVLTRELAKPALPFAGVFQLVDFPLSNLAHSGISEVWLSVSFQGSSLEEQVANGRPWDLDRTYGGLRLLMPQEGTGSTDEEGFAKGNADELYRLRDQIRAADPAYVVVMSADHVYKFDFDDALATHRERDADCTVVTSEVSLEEASDHAVLQVDGDGVVTGFDYKPSEPASTTVATEIFVYRPSTLVETLEELHRELAADSGEGDSGLADFGDHLLPRLVERRRVVAHPMEGYWRDLGEPHKYLKAHRDVLVDDQGVLDDLRWPIRTRQPQRVPARVLEDGRVVDSLLSPGCRVSGEVVRSVLGPGVVVEAGAVVRDSVVFTDTVIEAGARVDWAIIDRDCVVGSDSVTGAPATDVDDPDLVALVGRGSRIEAGTELPAGARLEPGSTA</sequence>
<evidence type="ECO:0000259" key="6">
    <source>
        <dbReference type="Pfam" id="PF24894"/>
    </source>
</evidence>
<reference evidence="7 8" key="2">
    <citation type="submission" date="2019-09" db="EMBL/GenBank/DDBJ databases">
        <authorList>
            <person name="Jin C."/>
        </authorList>
    </citation>
    <scope>NUCLEOTIDE SEQUENCE [LARGE SCALE GENOMIC DNA]</scope>
    <source>
        <strain evidence="7 8">BN140041</strain>
    </source>
</reference>
<dbReference type="InterPro" id="IPR011831">
    <property type="entry name" value="ADP-Glc_PPase"/>
</dbReference>
<evidence type="ECO:0000256" key="2">
    <source>
        <dbReference type="ARBA" id="ARBA00022679"/>
    </source>
</evidence>
<dbReference type="EMBL" id="VUJW01000003">
    <property type="protein sequence ID" value="KAA1428070.1"/>
    <property type="molecule type" value="Genomic_DNA"/>
</dbReference>
<evidence type="ECO:0000256" key="3">
    <source>
        <dbReference type="ARBA" id="ARBA00022695"/>
    </source>
</evidence>
<dbReference type="GO" id="GO:0008878">
    <property type="term" value="F:glucose-1-phosphate adenylyltransferase activity"/>
    <property type="evidence" value="ECO:0007669"/>
    <property type="project" value="InterPro"/>
</dbReference>
<accession>A0A5B1M8R6</accession>
<reference evidence="7 8" key="1">
    <citation type="submission" date="2019-09" db="EMBL/GenBank/DDBJ databases">
        <title>Nocardioides panacisoli sp. nov., isolated from the soil of a ginseng field.</title>
        <authorList>
            <person name="Cho C."/>
        </authorList>
    </citation>
    <scope>NUCLEOTIDE SEQUENCE [LARGE SCALE GENOMIC DNA]</scope>
    <source>
        <strain evidence="7 8">BN140041</strain>
    </source>
</reference>
<keyword evidence="3 7" id="KW-0548">Nucleotidyltransferase</keyword>
<dbReference type="Pfam" id="PF24894">
    <property type="entry name" value="Hexapep_GlmU"/>
    <property type="match status" value="1"/>
</dbReference>
<dbReference type="Gene3D" id="2.160.10.10">
    <property type="entry name" value="Hexapeptide repeat proteins"/>
    <property type="match status" value="1"/>
</dbReference>
<dbReference type="SUPFAM" id="SSF53448">
    <property type="entry name" value="Nucleotide-diphospho-sugar transferases"/>
    <property type="match status" value="1"/>
</dbReference>
<gene>
    <name evidence="7" type="ORF">F0U47_09140</name>
</gene>
<feature type="domain" description="Glucose-1-phosphate adenylyltransferase/Bifunctional protein GlmU-like C-terminal hexapeptide" evidence="6">
    <location>
        <begin position="280"/>
        <end position="352"/>
    </location>
</feature>
<evidence type="ECO:0000256" key="1">
    <source>
        <dbReference type="ARBA" id="ARBA00010443"/>
    </source>
</evidence>
<proteinExistence type="inferred from homology"/>
<evidence type="ECO:0000256" key="4">
    <source>
        <dbReference type="ARBA" id="ARBA00023056"/>
    </source>
</evidence>
<comment type="caution">
    <text evidence="7">The sequence shown here is derived from an EMBL/GenBank/DDBJ whole genome shotgun (WGS) entry which is preliminary data.</text>
</comment>
<dbReference type="Pfam" id="PF00483">
    <property type="entry name" value="NTP_transferase"/>
    <property type="match status" value="1"/>
</dbReference>
<evidence type="ECO:0000313" key="8">
    <source>
        <dbReference type="Proteomes" id="UP000324351"/>
    </source>
</evidence>
<name>A0A5B1M8R6_9ACTN</name>
<dbReference type="AlphaFoldDB" id="A0A5B1M8R6"/>
<dbReference type="SUPFAM" id="SSF51161">
    <property type="entry name" value="Trimeric LpxA-like enzymes"/>
    <property type="match status" value="1"/>
</dbReference>
<evidence type="ECO:0000259" key="5">
    <source>
        <dbReference type="Pfam" id="PF00483"/>
    </source>
</evidence>
<keyword evidence="4" id="KW-0320">Glycogen biosynthesis</keyword>
<protein>
    <submittedName>
        <fullName evidence="7">Glucose-1-phosphate adenylyltransferase</fullName>
    </submittedName>
</protein>
<feature type="domain" description="Nucleotidyl transferase" evidence="5">
    <location>
        <begin position="4"/>
        <end position="251"/>
    </location>
</feature>
<keyword evidence="2 7" id="KW-0808">Transferase</keyword>
<dbReference type="InterPro" id="IPR029044">
    <property type="entry name" value="Nucleotide-diphossugar_trans"/>
</dbReference>
<dbReference type="InterPro" id="IPR005835">
    <property type="entry name" value="NTP_transferase_dom"/>
</dbReference>
<keyword evidence="8" id="KW-1185">Reference proteome</keyword>
<dbReference type="PANTHER" id="PTHR43523:SF2">
    <property type="entry name" value="GLUCOSE-1-PHOSPHATE ADENYLYLTRANSFERASE"/>
    <property type="match status" value="1"/>
</dbReference>
<dbReference type="PANTHER" id="PTHR43523">
    <property type="entry name" value="GLUCOSE-1-PHOSPHATE ADENYLYLTRANSFERASE-RELATED"/>
    <property type="match status" value="1"/>
</dbReference>
<dbReference type="InterPro" id="IPR011004">
    <property type="entry name" value="Trimer_LpxA-like_sf"/>
</dbReference>
<organism evidence="7 8">
    <name type="scientific">Nocardioides antri</name>
    <dbReference type="NCBI Taxonomy" id="2607659"/>
    <lineage>
        <taxon>Bacteria</taxon>
        <taxon>Bacillati</taxon>
        <taxon>Actinomycetota</taxon>
        <taxon>Actinomycetes</taxon>
        <taxon>Propionibacteriales</taxon>
        <taxon>Nocardioidaceae</taxon>
        <taxon>Nocardioides</taxon>
    </lineage>
</organism>
<comment type="similarity">
    <text evidence="1">Belongs to the bacterial/plant glucose-1-phosphate adenylyltransferase family.</text>
</comment>
<evidence type="ECO:0000313" key="7">
    <source>
        <dbReference type="EMBL" id="KAA1428070.1"/>
    </source>
</evidence>
<dbReference type="InterPro" id="IPR056818">
    <property type="entry name" value="GlmU/GlgC-like_hexapep"/>
</dbReference>
<dbReference type="Gene3D" id="3.90.550.10">
    <property type="entry name" value="Spore Coat Polysaccharide Biosynthesis Protein SpsA, Chain A"/>
    <property type="match status" value="1"/>
</dbReference>